<gene>
    <name evidence="1" type="ORF">H7F16_12360</name>
</gene>
<dbReference type="EMBL" id="JACLQD010000003">
    <property type="protein sequence ID" value="MBC2836303.1"/>
    <property type="molecule type" value="Genomic_DNA"/>
</dbReference>
<organism evidence="1 2">
    <name type="scientific">Paragemmobacter straminiformis</name>
    <dbReference type="NCBI Taxonomy" id="2045119"/>
    <lineage>
        <taxon>Bacteria</taxon>
        <taxon>Pseudomonadati</taxon>
        <taxon>Pseudomonadota</taxon>
        <taxon>Alphaproteobacteria</taxon>
        <taxon>Rhodobacterales</taxon>
        <taxon>Paracoccaceae</taxon>
        <taxon>Paragemmobacter</taxon>
    </lineage>
</organism>
<comment type="caution">
    <text evidence="1">The sequence shown here is derived from an EMBL/GenBank/DDBJ whole genome shotgun (WGS) entry which is preliminary data.</text>
</comment>
<dbReference type="Proteomes" id="UP000555411">
    <property type="component" value="Unassembled WGS sequence"/>
</dbReference>
<proteinExistence type="predicted"/>
<sequence length="463" mass="52713">MAAEKRLLLVGFRSPEIESFLDLGADVRVAFVNTDRGRRLPDLPIEMFLHYRVVRHYEEAYLRKDFPAELRSEIFQKAFNLYRRHFARVTFSRNLSFRSWLNMDNLFHISANFFFDIIKRQGITTIVFSNFPHQGPYIILYELAKCLGIDTVLATQSQFRGQIWIARSIENFGDFKDVQGADQPIPTPNEPTQPFYMKRRGKLLRLVSTSATFLRELVKIVLKTISLQIFINPNSVDRNLSRLVQARDRLKIGSISTSDISDVDLSEPYVYFPLHLQPEMTTDTWGFAYADQLLAIEELAAALPAGTLIYAKENPIQTKFMREPSFYRRLRAIPNLRYVGEHVPSFELIRNSLFVATISGTAGYEAALMGKGAIHFGVAWYATLPGVFRWQGAETVAKAMAVQPDRPALETAFTKLTSKLYPGVIDPDYGVLIEGFDREAEGRRAVESLLSVIRDTPTPTPPP</sequence>
<evidence type="ECO:0008006" key="3">
    <source>
        <dbReference type="Google" id="ProtNLM"/>
    </source>
</evidence>
<dbReference type="Pfam" id="PF05159">
    <property type="entry name" value="Capsule_synth"/>
    <property type="match status" value="1"/>
</dbReference>
<dbReference type="RefSeq" id="WP_185797907.1">
    <property type="nucleotide sequence ID" value="NZ_JACLQD010000003.1"/>
</dbReference>
<dbReference type="InterPro" id="IPR007833">
    <property type="entry name" value="Capsule_polysaccharide_synth"/>
</dbReference>
<keyword evidence="2" id="KW-1185">Reference proteome</keyword>
<dbReference type="GO" id="GO:0000271">
    <property type="term" value="P:polysaccharide biosynthetic process"/>
    <property type="evidence" value="ECO:0007669"/>
    <property type="project" value="InterPro"/>
</dbReference>
<protein>
    <recommendedName>
        <fullName evidence="3">Capsule polysaccharide biosynthesis protein</fullName>
    </recommendedName>
</protein>
<evidence type="ECO:0000313" key="2">
    <source>
        <dbReference type="Proteomes" id="UP000555411"/>
    </source>
</evidence>
<dbReference type="AlphaFoldDB" id="A0A842IA66"/>
<evidence type="ECO:0000313" key="1">
    <source>
        <dbReference type="EMBL" id="MBC2836303.1"/>
    </source>
</evidence>
<name>A0A842IA66_9RHOB</name>
<dbReference type="GO" id="GO:0015774">
    <property type="term" value="P:polysaccharide transport"/>
    <property type="evidence" value="ECO:0007669"/>
    <property type="project" value="InterPro"/>
</dbReference>
<reference evidence="1 2" key="1">
    <citation type="journal article" date="2017" name="Int. J. Syst. Evol. Microbiol.">
        <title>Gemmobacter straminiformis sp. nov., isolated from an artificial fountain.</title>
        <authorList>
            <person name="Kang J.Y."/>
            <person name="Kim M.J."/>
            <person name="Chun J."/>
            <person name="Son K.P."/>
            <person name="Jahng K.Y."/>
        </authorList>
    </citation>
    <scope>NUCLEOTIDE SEQUENCE [LARGE SCALE GENOMIC DNA]</scope>
    <source>
        <strain evidence="1 2">CAM-8</strain>
    </source>
</reference>
<accession>A0A842IA66</accession>